<feature type="region of interest" description="Disordered" evidence="1">
    <location>
        <begin position="588"/>
        <end position="665"/>
    </location>
</feature>
<feature type="domain" description="FHA" evidence="2">
    <location>
        <begin position="181"/>
        <end position="236"/>
    </location>
</feature>
<organism evidence="3 4">
    <name type="scientific">Coccomyxa viridis</name>
    <dbReference type="NCBI Taxonomy" id="1274662"/>
    <lineage>
        <taxon>Eukaryota</taxon>
        <taxon>Viridiplantae</taxon>
        <taxon>Chlorophyta</taxon>
        <taxon>core chlorophytes</taxon>
        <taxon>Trebouxiophyceae</taxon>
        <taxon>Trebouxiophyceae incertae sedis</taxon>
        <taxon>Coccomyxaceae</taxon>
        <taxon>Coccomyxa</taxon>
    </lineage>
</organism>
<dbReference type="SUPFAM" id="SSF49879">
    <property type="entry name" value="SMAD/FHA domain"/>
    <property type="match status" value="1"/>
</dbReference>
<dbReference type="Proteomes" id="UP001497392">
    <property type="component" value="Unassembled WGS sequence"/>
</dbReference>
<dbReference type="InterPro" id="IPR012347">
    <property type="entry name" value="Ferritin-like"/>
</dbReference>
<feature type="compositionally biased region" description="Polar residues" evidence="1">
    <location>
        <begin position="472"/>
        <end position="483"/>
    </location>
</feature>
<evidence type="ECO:0000313" key="3">
    <source>
        <dbReference type="EMBL" id="CAL5219183.1"/>
    </source>
</evidence>
<feature type="compositionally biased region" description="Basic and acidic residues" evidence="1">
    <location>
        <begin position="493"/>
        <end position="503"/>
    </location>
</feature>
<feature type="compositionally biased region" description="Low complexity" evidence="1">
    <location>
        <begin position="271"/>
        <end position="283"/>
    </location>
</feature>
<dbReference type="InterPro" id="IPR000253">
    <property type="entry name" value="FHA_dom"/>
</dbReference>
<feature type="compositionally biased region" description="Basic and acidic residues" evidence="1">
    <location>
        <begin position="367"/>
        <end position="393"/>
    </location>
</feature>
<feature type="region of interest" description="Disordered" evidence="1">
    <location>
        <begin position="743"/>
        <end position="859"/>
    </location>
</feature>
<feature type="compositionally biased region" description="Polar residues" evidence="1">
    <location>
        <begin position="590"/>
        <end position="652"/>
    </location>
</feature>
<protein>
    <submittedName>
        <fullName evidence="3">G968 protein</fullName>
    </submittedName>
</protein>
<dbReference type="InterPro" id="IPR005183">
    <property type="entry name" value="DUF305_CopM-like"/>
</dbReference>
<dbReference type="Gene3D" id="2.60.200.20">
    <property type="match status" value="1"/>
</dbReference>
<dbReference type="Gene3D" id="1.20.1260.10">
    <property type="match status" value="2"/>
</dbReference>
<sequence length="859" mass="91503">MMQTDDAMNMVPACQNPDRYFAESMIPHHQGAVRMAQWELKYGSNAQLLNISQSIVTSQTEEINQMQSYLTMVPGCASGSAPSPSMVMTPGMQMGGSGMGMQMSMESPGMDMQMGMMPPGAMSSDAASPSALTPSEAAFANSMSSMMAPMPAPLTGNPDRDFALEMSQHHQAAIDMANVELKYGSYQGLLDLAREIIASQTGQLAQFKDILSEQYADQWYLEDKSTNGTCINSTRVPKGSSKPLREGDHIKLAALTEDPEKIVQYVFTRVPSSSTGSPQQGSTSKKRAREEAAPTSPASKRHQSPPAAPAPAVDAGALQKLRKSNDELRKKLQEERQAKEAAMTKAQTFAAEVHIQQAAAAQSADKALAEAKGENERLKEELSSKEAALHEAQLDAGSSMDELERAGAKLQALQSERQKLQKETEELRISLKSARNDAQQAQKESQRREDAQKLAEERTEAAMKARREAEQARSNAQTAQQEAVESLHAARQHQQDTEDARSSAEEKVACLEVTLQQVVSKVAEVRVGGTKRAAAAKSIAEFVKEAVEKLLTDHSEELGQLDSIQQLASGLADTSPNTQATVGASPLRSHLQNGHANGAAGTQQASPVRSYKQSGSAIAAGTQQEHTRPKGSSSEATHAQRSSSRSVTSQPAEKTDASRAAAEANMAEPTTLALNLTNQATQPAAALQETVPTDAGTCAGEEATAVEWRMTLPKIAEASAECNGTSGSAQQVFAKQTFKDGQGTLETPSLFQNTNQQPQSLAQPDSPTHAGSEDTLSAHGKSATIGHDAAQDNEMADVADSPTADRENVPDNIDSPFSQSQGKARQAAEAAGISLRLSLQGAGGQGAPEAHAQEWEDMD</sequence>
<dbReference type="EMBL" id="CAXHTA020000002">
    <property type="protein sequence ID" value="CAL5219183.1"/>
    <property type="molecule type" value="Genomic_DNA"/>
</dbReference>
<dbReference type="PANTHER" id="PTHR36933">
    <property type="entry name" value="SLL0788 PROTEIN"/>
    <property type="match status" value="1"/>
</dbReference>
<comment type="caution">
    <text evidence="3">The sequence shown here is derived from an EMBL/GenBank/DDBJ whole genome shotgun (WGS) entry which is preliminary data.</text>
</comment>
<dbReference type="PANTHER" id="PTHR36933:SF1">
    <property type="entry name" value="SLL0788 PROTEIN"/>
    <property type="match status" value="1"/>
</dbReference>
<feature type="region of interest" description="Disordered" evidence="1">
    <location>
        <begin position="434"/>
        <end position="503"/>
    </location>
</feature>
<dbReference type="Pfam" id="PF03713">
    <property type="entry name" value="DUF305"/>
    <property type="match status" value="2"/>
</dbReference>
<gene>
    <name evidence="3" type="primary">g968</name>
    <name evidence="3" type="ORF">VP750_LOCUS842</name>
</gene>
<feature type="region of interest" description="Disordered" evidence="1">
    <location>
        <begin position="268"/>
        <end position="314"/>
    </location>
</feature>
<evidence type="ECO:0000259" key="2">
    <source>
        <dbReference type="PROSITE" id="PS50006"/>
    </source>
</evidence>
<feature type="compositionally biased region" description="Basic and acidic residues" evidence="1">
    <location>
        <begin position="444"/>
        <end position="471"/>
    </location>
</feature>
<feature type="region of interest" description="Disordered" evidence="1">
    <location>
        <begin position="226"/>
        <end position="245"/>
    </location>
</feature>
<evidence type="ECO:0000313" key="4">
    <source>
        <dbReference type="Proteomes" id="UP001497392"/>
    </source>
</evidence>
<dbReference type="PROSITE" id="PS50006">
    <property type="entry name" value="FHA_DOMAIN"/>
    <property type="match status" value="1"/>
</dbReference>
<accession>A0ABP1FGY7</accession>
<proteinExistence type="predicted"/>
<reference evidence="3 4" key="1">
    <citation type="submission" date="2024-06" db="EMBL/GenBank/DDBJ databases">
        <authorList>
            <person name="Kraege A."/>
            <person name="Thomma B."/>
        </authorList>
    </citation>
    <scope>NUCLEOTIDE SEQUENCE [LARGE SCALE GENOMIC DNA]</scope>
</reference>
<name>A0ABP1FGY7_9CHLO</name>
<keyword evidence="4" id="KW-1185">Reference proteome</keyword>
<feature type="compositionally biased region" description="Polar residues" evidence="1">
    <location>
        <begin position="744"/>
        <end position="766"/>
    </location>
</feature>
<feature type="compositionally biased region" description="Polar residues" evidence="1">
    <location>
        <begin position="226"/>
        <end position="235"/>
    </location>
</feature>
<dbReference type="InterPro" id="IPR008984">
    <property type="entry name" value="SMAD_FHA_dom_sf"/>
</dbReference>
<evidence type="ECO:0000256" key="1">
    <source>
        <dbReference type="SAM" id="MobiDB-lite"/>
    </source>
</evidence>
<feature type="region of interest" description="Disordered" evidence="1">
    <location>
        <begin position="366"/>
        <end position="409"/>
    </location>
</feature>